<feature type="compositionally biased region" description="Polar residues" evidence="1">
    <location>
        <begin position="226"/>
        <end position="238"/>
    </location>
</feature>
<gene>
    <name evidence="2" type="ORF">SAMN04487752_0757</name>
</gene>
<accession>A0A1H0Y7N9</accession>
<feature type="region of interest" description="Disordered" evidence="1">
    <location>
        <begin position="35"/>
        <end position="78"/>
    </location>
</feature>
<dbReference type="Proteomes" id="UP000199481">
    <property type="component" value="Unassembled WGS sequence"/>
</dbReference>
<sequence length="385" mass="42694">MKKLGFLLILVVVLVGCDVGQLADKLTEEIMSNSVSSESTQSTASSGGNSAVIESSVEDNEEFLSEQTSSDSTDKKSSIGLTLVPQDAEISKGLTVETDATLGMLEDYVKENPNMGYENDVTIIYTGETYGESPNLAGIFFIINRTTSAMKDIHFTYTFGKSDSELIFDKQSFTLKGDSFGTLEPNTVMPMYLMIDSSKEALLKGMNTSQLVEEIHVFDYTHAGKSDQSTQSEESAVETSKDELSLVIPKQNTDNGQTFDNNPLMAEFQQLVTEHPDMGFNNDVTVMYSGLYDNTEGDTAAYFFVINKTDIEMKNIRYQLSYGNKDGEMVWDKEAVILREDIFGPLKPNTVLPLTMTVPKGKTDLFFSITNENLSIKLDEFNFEE</sequence>
<evidence type="ECO:0000313" key="3">
    <source>
        <dbReference type="Proteomes" id="UP000199481"/>
    </source>
</evidence>
<dbReference type="EMBL" id="FNJW01000008">
    <property type="protein sequence ID" value="SDQ11168.1"/>
    <property type="molecule type" value="Genomic_DNA"/>
</dbReference>
<evidence type="ECO:0000313" key="2">
    <source>
        <dbReference type="EMBL" id="SDQ11168.1"/>
    </source>
</evidence>
<reference evidence="3" key="1">
    <citation type="submission" date="2016-10" db="EMBL/GenBank/DDBJ databases">
        <authorList>
            <person name="Varghese N."/>
            <person name="Submissions S."/>
        </authorList>
    </citation>
    <scope>NUCLEOTIDE SEQUENCE [LARGE SCALE GENOMIC DNA]</scope>
    <source>
        <strain evidence="3">MPL-11</strain>
    </source>
</reference>
<dbReference type="AlphaFoldDB" id="A0A1H0Y7N9"/>
<name>A0A1H0Y7N9_9LACT</name>
<dbReference type="RefSeq" id="WP_089975306.1">
    <property type="nucleotide sequence ID" value="NZ_CP084916.1"/>
</dbReference>
<organism evidence="2 3">
    <name type="scientific">Carnobacterium viridans</name>
    <dbReference type="NCBI Taxonomy" id="174587"/>
    <lineage>
        <taxon>Bacteria</taxon>
        <taxon>Bacillati</taxon>
        <taxon>Bacillota</taxon>
        <taxon>Bacilli</taxon>
        <taxon>Lactobacillales</taxon>
        <taxon>Carnobacteriaceae</taxon>
        <taxon>Carnobacterium</taxon>
    </lineage>
</organism>
<dbReference type="OrthoDB" id="2164136at2"/>
<evidence type="ECO:0000256" key="1">
    <source>
        <dbReference type="SAM" id="MobiDB-lite"/>
    </source>
</evidence>
<feature type="region of interest" description="Disordered" evidence="1">
    <location>
        <begin position="223"/>
        <end position="243"/>
    </location>
</feature>
<dbReference type="PROSITE" id="PS51257">
    <property type="entry name" value="PROKAR_LIPOPROTEIN"/>
    <property type="match status" value="1"/>
</dbReference>
<keyword evidence="3" id="KW-1185">Reference proteome</keyword>
<feature type="compositionally biased region" description="Low complexity" evidence="1">
    <location>
        <begin position="35"/>
        <end position="46"/>
    </location>
</feature>
<proteinExistence type="predicted"/>
<protein>
    <submittedName>
        <fullName evidence="2">Uncharacterized protein</fullName>
    </submittedName>
</protein>